<keyword evidence="2" id="KW-0677">Repeat</keyword>
<keyword evidence="3 5" id="KW-0863">Zinc-finger</keyword>
<dbReference type="PANTHER" id="PTHR12547:SF18">
    <property type="entry name" value="PROTEIN TIS11"/>
    <property type="match status" value="1"/>
</dbReference>
<dbReference type="SMART" id="SM00356">
    <property type="entry name" value="ZnF_C3H1"/>
    <property type="match status" value="2"/>
</dbReference>
<accession>A0A7S3CKJ3</accession>
<keyword evidence="1 5" id="KW-0479">Metal-binding</keyword>
<evidence type="ECO:0000256" key="3">
    <source>
        <dbReference type="ARBA" id="ARBA00022771"/>
    </source>
</evidence>
<dbReference type="AlphaFoldDB" id="A0A7S3CKJ3"/>
<reference evidence="7" key="1">
    <citation type="submission" date="2021-01" db="EMBL/GenBank/DDBJ databases">
        <authorList>
            <person name="Corre E."/>
            <person name="Pelletier E."/>
            <person name="Niang G."/>
            <person name="Scheremetjew M."/>
            <person name="Finn R."/>
            <person name="Kale V."/>
            <person name="Holt S."/>
            <person name="Cochrane G."/>
            <person name="Meng A."/>
            <person name="Brown T."/>
            <person name="Cohen L."/>
        </authorList>
    </citation>
    <scope>NUCLEOTIDE SEQUENCE</scope>
    <source>
        <strain evidence="7">Ras09</strain>
    </source>
</reference>
<evidence type="ECO:0000259" key="6">
    <source>
        <dbReference type="PROSITE" id="PS50103"/>
    </source>
</evidence>
<dbReference type="GO" id="GO:0003729">
    <property type="term" value="F:mRNA binding"/>
    <property type="evidence" value="ECO:0007669"/>
    <property type="project" value="InterPro"/>
</dbReference>
<dbReference type="EMBL" id="HBIA01005106">
    <property type="protein sequence ID" value="CAE0230905.1"/>
    <property type="molecule type" value="Transcribed_RNA"/>
</dbReference>
<feature type="zinc finger region" description="C3H1-type" evidence="5">
    <location>
        <begin position="1"/>
        <end position="24"/>
    </location>
</feature>
<dbReference type="InterPro" id="IPR045877">
    <property type="entry name" value="ZFP36-like"/>
</dbReference>
<name>A0A7S3CKJ3_9SPIT</name>
<evidence type="ECO:0000256" key="4">
    <source>
        <dbReference type="ARBA" id="ARBA00022833"/>
    </source>
</evidence>
<dbReference type="Gene3D" id="4.10.1000.10">
    <property type="entry name" value="Zinc finger, CCCH-type"/>
    <property type="match status" value="2"/>
</dbReference>
<dbReference type="PROSITE" id="PS50103">
    <property type="entry name" value="ZF_C3H1"/>
    <property type="match status" value="2"/>
</dbReference>
<dbReference type="SUPFAM" id="SSF90229">
    <property type="entry name" value="CCCH zinc finger"/>
    <property type="match status" value="2"/>
</dbReference>
<proteinExistence type="predicted"/>
<gene>
    <name evidence="7" type="ORF">SRAS04492_LOCUS2699</name>
</gene>
<dbReference type="Pfam" id="PF00642">
    <property type="entry name" value="zf-CCCH"/>
    <property type="match status" value="2"/>
</dbReference>
<dbReference type="PANTHER" id="PTHR12547">
    <property type="entry name" value="CCCH ZINC FINGER/TIS11-RELATED"/>
    <property type="match status" value="1"/>
</dbReference>
<dbReference type="FunFam" id="4.10.1000.10:FF:000018">
    <property type="entry name" value="Zinc finger protein"/>
    <property type="match status" value="1"/>
</dbReference>
<organism evidence="7">
    <name type="scientific">Strombidium rassoulzadegani</name>
    <dbReference type="NCBI Taxonomy" id="1082188"/>
    <lineage>
        <taxon>Eukaryota</taxon>
        <taxon>Sar</taxon>
        <taxon>Alveolata</taxon>
        <taxon>Ciliophora</taxon>
        <taxon>Intramacronucleata</taxon>
        <taxon>Spirotrichea</taxon>
        <taxon>Oligotrichia</taxon>
        <taxon>Strombidiidae</taxon>
        <taxon>Strombidium</taxon>
    </lineage>
</organism>
<dbReference type="InterPro" id="IPR036855">
    <property type="entry name" value="Znf_CCCH_sf"/>
</dbReference>
<evidence type="ECO:0000256" key="1">
    <source>
        <dbReference type="ARBA" id="ARBA00022723"/>
    </source>
</evidence>
<evidence type="ECO:0000313" key="7">
    <source>
        <dbReference type="EMBL" id="CAE0230905.1"/>
    </source>
</evidence>
<protein>
    <recommendedName>
        <fullName evidence="6">C3H1-type domain-containing protein</fullName>
    </recommendedName>
</protein>
<dbReference type="InterPro" id="IPR000571">
    <property type="entry name" value="Znf_CCCH"/>
</dbReference>
<feature type="domain" description="C3H1-type" evidence="6">
    <location>
        <begin position="35"/>
        <end position="63"/>
    </location>
</feature>
<evidence type="ECO:0000256" key="2">
    <source>
        <dbReference type="ARBA" id="ARBA00022737"/>
    </source>
</evidence>
<dbReference type="GO" id="GO:0008270">
    <property type="term" value="F:zinc ion binding"/>
    <property type="evidence" value="ECO:0007669"/>
    <property type="project" value="UniProtKB-KW"/>
</dbReference>
<keyword evidence="4 5" id="KW-0862">Zinc</keyword>
<feature type="domain" description="C3H1-type" evidence="6">
    <location>
        <begin position="1"/>
        <end position="24"/>
    </location>
</feature>
<sequence length="297" mass="34250">MCKNFELYGKCKYGDECSFAHTRGNLMIKSDVSALYKTKHCKKYSTTGYCPYGVRCQFIHEHPDAPKSAPALAQKVFAKPIEKIPAFVPSQTKPVAKPLTTEALKAEVTFKPKKPVEPVASKEQVSFLKKQTHLAINEENLKYKEVLVHCLNVTIQEHQKKKKMYEKKVQKKKYEELIPEPGIQYMNLYSNRVKRLSCFQRITNLESADDEEEEYGSENEELAFNSYSHGDAKAYEAKLDRLIKQLSQESHHNQGYYPDEPMNLMAFNKILSGDAMRMPFAQEVSKQDSRVHLYSFE</sequence>
<evidence type="ECO:0000256" key="5">
    <source>
        <dbReference type="PROSITE-ProRule" id="PRU00723"/>
    </source>
</evidence>
<feature type="zinc finger region" description="C3H1-type" evidence="5">
    <location>
        <begin position="35"/>
        <end position="63"/>
    </location>
</feature>